<evidence type="ECO:0000256" key="2">
    <source>
        <dbReference type="ARBA" id="ARBA00022801"/>
    </source>
</evidence>
<dbReference type="Gene3D" id="1.10.10.160">
    <property type="match status" value="1"/>
</dbReference>
<dbReference type="GeneID" id="119726234"/>
<dbReference type="OrthoDB" id="3156807at2759"/>
<dbReference type="InterPro" id="IPR027417">
    <property type="entry name" value="P-loop_NTPase"/>
</dbReference>
<dbReference type="InterPro" id="IPR013986">
    <property type="entry name" value="DExx_box_DNA_helicase_dom_sf"/>
</dbReference>
<keyword evidence="9" id="KW-1185">Reference proteome</keyword>
<proteinExistence type="predicted"/>
<dbReference type="PANTHER" id="PTHR21529:SF4">
    <property type="entry name" value="TPR AND ANKYRIN REPEAT-CONTAINING PROTEIN 1"/>
    <property type="match status" value="1"/>
</dbReference>
<dbReference type="InterPro" id="IPR014016">
    <property type="entry name" value="UvrD-like_ATP-bd"/>
</dbReference>
<keyword evidence="4 5" id="KW-0067">ATP-binding</keyword>
<evidence type="ECO:0000256" key="5">
    <source>
        <dbReference type="PROSITE-ProRule" id="PRU00560"/>
    </source>
</evidence>
<dbReference type="GO" id="GO:0004386">
    <property type="term" value="F:helicase activity"/>
    <property type="evidence" value="ECO:0007669"/>
    <property type="project" value="UniProtKB-UniRule"/>
</dbReference>
<evidence type="ECO:0000313" key="8">
    <source>
        <dbReference type="EnsemblMetazoa" id="XP_038053779.1"/>
    </source>
</evidence>
<dbReference type="Proteomes" id="UP000887568">
    <property type="component" value="Unplaced"/>
</dbReference>
<keyword evidence="3 5" id="KW-0347">Helicase</keyword>
<feature type="binding site" evidence="5">
    <location>
        <begin position="285"/>
        <end position="292"/>
    </location>
    <ligand>
        <name>ATP</name>
        <dbReference type="ChEBI" id="CHEBI:30616"/>
    </ligand>
</feature>
<feature type="region of interest" description="Disordered" evidence="6">
    <location>
        <begin position="865"/>
        <end position="884"/>
    </location>
</feature>
<keyword evidence="1 5" id="KW-0547">Nucleotide-binding</keyword>
<dbReference type="Pfam" id="PF13361">
    <property type="entry name" value="UvrD_C"/>
    <property type="match status" value="1"/>
</dbReference>
<evidence type="ECO:0000256" key="6">
    <source>
        <dbReference type="SAM" id="MobiDB-lite"/>
    </source>
</evidence>
<dbReference type="GO" id="GO:0005524">
    <property type="term" value="F:ATP binding"/>
    <property type="evidence" value="ECO:0007669"/>
    <property type="project" value="UniProtKB-UniRule"/>
</dbReference>
<dbReference type="PANTHER" id="PTHR21529">
    <property type="entry name" value="MAMMARY TURMOR VIRUS RECEPTOR HOMOLOG 1, 2 MTVR1, 2"/>
    <property type="match status" value="1"/>
</dbReference>
<feature type="domain" description="UvrD-like helicase ATP-binding" evidence="7">
    <location>
        <begin position="264"/>
        <end position="641"/>
    </location>
</feature>
<reference evidence="8" key="1">
    <citation type="submission" date="2022-11" db="UniProtKB">
        <authorList>
            <consortium name="EnsemblMetazoa"/>
        </authorList>
    </citation>
    <scope>IDENTIFICATION</scope>
</reference>
<evidence type="ECO:0000256" key="3">
    <source>
        <dbReference type="ARBA" id="ARBA00022806"/>
    </source>
</evidence>
<dbReference type="GO" id="GO:0016787">
    <property type="term" value="F:hydrolase activity"/>
    <property type="evidence" value="ECO:0007669"/>
    <property type="project" value="UniProtKB-UniRule"/>
</dbReference>
<organism evidence="8 9">
    <name type="scientific">Patiria miniata</name>
    <name type="common">Bat star</name>
    <name type="synonym">Asterina miniata</name>
    <dbReference type="NCBI Taxonomy" id="46514"/>
    <lineage>
        <taxon>Eukaryota</taxon>
        <taxon>Metazoa</taxon>
        <taxon>Echinodermata</taxon>
        <taxon>Eleutherozoa</taxon>
        <taxon>Asterozoa</taxon>
        <taxon>Asteroidea</taxon>
        <taxon>Valvatacea</taxon>
        <taxon>Valvatida</taxon>
        <taxon>Asterinidae</taxon>
        <taxon>Patiria</taxon>
    </lineage>
</organism>
<dbReference type="EnsemblMetazoa" id="XM_038197851.1">
    <property type="protein sequence ID" value="XP_038053779.1"/>
    <property type="gene ID" value="LOC119726234"/>
</dbReference>
<dbReference type="Pfam" id="PF00580">
    <property type="entry name" value="UvrD-helicase"/>
    <property type="match status" value="1"/>
</dbReference>
<keyword evidence="2 5" id="KW-0378">Hydrolase</keyword>
<dbReference type="OMA" id="HEVEMLC"/>
<evidence type="ECO:0000313" key="9">
    <source>
        <dbReference type="Proteomes" id="UP000887568"/>
    </source>
</evidence>
<name>A0A913ZQX5_PATMI</name>
<evidence type="ECO:0000256" key="1">
    <source>
        <dbReference type="ARBA" id="ARBA00022741"/>
    </source>
</evidence>
<dbReference type="SUPFAM" id="SSF52540">
    <property type="entry name" value="P-loop containing nucleoside triphosphate hydrolases"/>
    <property type="match status" value="1"/>
</dbReference>
<dbReference type="InterPro" id="IPR014017">
    <property type="entry name" value="DNA_helicase_UvrD-like_C"/>
</dbReference>
<feature type="region of interest" description="Disordered" evidence="6">
    <location>
        <begin position="23"/>
        <end position="46"/>
    </location>
</feature>
<dbReference type="InterPro" id="IPR039904">
    <property type="entry name" value="TRANK1"/>
</dbReference>
<sequence length="996" mass="115316">MEGRESQKQQEEEVEEKRLQLKEEGWRRQQQSQVANVQENRKEKHGKPAIDTSVFDHLIWEVECTAKVWKLLVGKQVPHGIKEIAIRKIQTLASGYWPRKLCKPLVGRPQEYDIKLYEAKLTKGGRLLWELAVMFSPRLSDSTASGEACYSEVIRIWDIVLDHSNVSHAIEVITQKLERGKGCRIRKNLIGITKRKAAEAATGNKVRHPTLFRECQSSTSKHEMQWFPPATDQHIMKFYSFTSNVVNAALNDSQVEVEFPFRVTELEHAIINLQPEPPSSILLLGRSGTGKTICCLYRMWTTFVKYWQKTTEGPWIPRDSGFIHPDRGEDDTEAYVSSKYDHLHQIFLTKNIELCREVRRNFCNMIRGCQFAKEALAQLDRPIPHQLQDVHQAQFPLFLTSRQFLLLLDASLPNPFFPEGVDGSPLEELDRKGLAERTRFDERSEVTYEVFANELWPRINKKKLKCHPSLVWMEITSSIKGSFEALHSETGFLSLEEYVDFGKKMAPNFSTDREEIYTIFKLYKQELLQKNLFDEGDLVFHVYRRLREVKTPDWAIHEFYVDETQDFTQAELSLLIESAQDPNSLFLTGDTAQSITRGVAFRFKDLKSLFHYANKSAEAQGKPAVTVPKKVYQLTHNYRSHCGILDLAATVVDLLESFFPLSFDHLEPDQGLFDGPLPVFSDYEVKHLVSLLVKNNEENSDIEFGADQVILVRNDSEKSLAVFDKCRVMTINEAKGLEFNDVILYNFFKNSPAADKEWRAVNGFKPRNRSNQRGRRLEEYNLDQLSTTDRAHRDELKILNSELKFLYTATTRARNRLWIFEEGNMTMLDLLRSNNLVVTEYKFVNDPSLMKWSTTASRSENEMREQFDNRRHHDDPIQMDRSTRPKYKDCASNERFEAAAKCETWPNWSRGQAIRGKQQQLTARILKAAKLLQRNNLQMCVEAECRAKAGLHEVEMLCRTGDFARAESVLLEQRALLRQLKSLLATNPYEDVTLRE</sequence>
<dbReference type="AlphaFoldDB" id="A0A913ZQX5"/>
<dbReference type="RefSeq" id="XP_038053779.1">
    <property type="nucleotide sequence ID" value="XM_038197851.1"/>
</dbReference>
<feature type="compositionally biased region" description="Polar residues" evidence="6">
    <location>
        <begin position="28"/>
        <end position="38"/>
    </location>
</feature>
<dbReference type="Gene3D" id="3.40.50.300">
    <property type="entry name" value="P-loop containing nucleotide triphosphate hydrolases"/>
    <property type="match status" value="2"/>
</dbReference>
<protein>
    <recommendedName>
        <fullName evidence="7">UvrD-like helicase ATP-binding domain-containing protein</fullName>
    </recommendedName>
</protein>
<evidence type="ECO:0000259" key="7">
    <source>
        <dbReference type="PROSITE" id="PS51198"/>
    </source>
</evidence>
<evidence type="ECO:0000256" key="4">
    <source>
        <dbReference type="ARBA" id="ARBA00022840"/>
    </source>
</evidence>
<accession>A0A913ZQX5</accession>
<dbReference type="PROSITE" id="PS51198">
    <property type="entry name" value="UVRD_HELICASE_ATP_BIND"/>
    <property type="match status" value="1"/>
</dbReference>